<comment type="function">
    <text evidence="5">This is one of the proteins that binds to the 5S RNA in the ribosome where it forms part of the central protuberance.</text>
</comment>
<feature type="domain" description="Large ribosomal subunit protein bL25 beta" evidence="8">
    <location>
        <begin position="96"/>
        <end position="179"/>
    </location>
</feature>
<comment type="similarity">
    <text evidence="5">Belongs to the bacterial ribosomal protein bL25 family. CTC subfamily.</text>
</comment>
<comment type="subunit">
    <text evidence="5">Part of the 50S ribosomal subunit; part of the 5S rRNA/L5/L18/L25 subcomplex. Contacts the 5S rRNA. Binds to the 5S rRNA independently of L5 and L18.</text>
</comment>
<dbReference type="EMBL" id="SJPL01000001">
    <property type="protein sequence ID" value="TWT70084.1"/>
    <property type="molecule type" value="Genomic_DNA"/>
</dbReference>
<sequence>MADVLQVEKRTNLGTTDSRRLRRSGRVPAVLYGHGEGNEHLSVPTDDVQLLLRHHGRTVELKGDVNETALVADMQWDPLGIEVLHMDLMRVNLREKVDVTVALTTVGDAPGVREGGLLLENLHEVEIRCPAGDIPESVQLDVNGLGVGQHLTAGDVILPEGAELVTPAETTVVHIEMPKTESEEVGEAGGGEPEVIAKGGEKDEE</sequence>
<keyword evidence="2 5" id="KW-0694">RNA-binding</keyword>
<dbReference type="Gene3D" id="2.170.120.20">
    <property type="entry name" value="Ribosomal protein L25, beta domain"/>
    <property type="match status" value="1"/>
</dbReference>
<evidence type="ECO:0000259" key="8">
    <source>
        <dbReference type="Pfam" id="PF14693"/>
    </source>
</evidence>
<evidence type="ECO:0000256" key="6">
    <source>
        <dbReference type="SAM" id="MobiDB-lite"/>
    </source>
</evidence>
<dbReference type="InterPro" id="IPR011035">
    <property type="entry name" value="Ribosomal_bL25/Gln-tRNA_synth"/>
</dbReference>
<feature type="region of interest" description="Disordered" evidence="6">
    <location>
        <begin position="179"/>
        <end position="205"/>
    </location>
</feature>
<dbReference type="RefSeq" id="WP_146439168.1">
    <property type="nucleotide sequence ID" value="NZ_SJPL01000001.1"/>
</dbReference>
<keyword evidence="10" id="KW-1185">Reference proteome</keyword>
<dbReference type="PANTHER" id="PTHR33284:SF1">
    <property type="entry name" value="RIBOSOMAL PROTEIN L25_GLN-TRNA SYNTHETASE, ANTI-CODON-BINDING DOMAIN-CONTAINING PROTEIN"/>
    <property type="match status" value="1"/>
</dbReference>
<dbReference type="PANTHER" id="PTHR33284">
    <property type="entry name" value="RIBOSOMAL PROTEIN L25/GLN-TRNA SYNTHETASE, ANTI-CODON-BINDING DOMAIN-CONTAINING PROTEIN"/>
    <property type="match status" value="1"/>
</dbReference>
<dbReference type="GO" id="GO:0003735">
    <property type="term" value="F:structural constituent of ribosome"/>
    <property type="evidence" value="ECO:0007669"/>
    <property type="project" value="InterPro"/>
</dbReference>
<feature type="domain" description="Large ribosomal subunit protein bL25 L25" evidence="7">
    <location>
        <begin position="5"/>
        <end position="88"/>
    </location>
</feature>
<gene>
    <name evidence="5 9" type="primary">rplY</name>
    <name evidence="5" type="synonym">ctc</name>
    <name evidence="9" type="ORF">Pan14r_23820</name>
</gene>
<dbReference type="InterPro" id="IPR020057">
    <property type="entry name" value="Ribosomal_bL25_b-dom"/>
</dbReference>
<evidence type="ECO:0000259" key="7">
    <source>
        <dbReference type="Pfam" id="PF01386"/>
    </source>
</evidence>
<dbReference type="InterPro" id="IPR001021">
    <property type="entry name" value="Ribosomal_bL25_long"/>
</dbReference>
<dbReference type="NCBIfam" id="TIGR00731">
    <property type="entry name" value="bL25_bact_ctc"/>
    <property type="match status" value="1"/>
</dbReference>
<name>A0A5C5Y4I6_9PLAN</name>
<dbReference type="HAMAP" id="MF_01334">
    <property type="entry name" value="Ribosomal_bL25_CTC"/>
    <property type="match status" value="1"/>
</dbReference>
<reference evidence="9 10" key="1">
    <citation type="submission" date="2019-02" db="EMBL/GenBank/DDBJ databases">
        <title>Deep-cultivation of Planctomycetes and their phenomic and genomic characterization uncovers novel biology.</title>
        <authorList>
            <person name="Wiegand S."/>
            <person name="Jogler M."/>
            <person name="Boedeker C."/>
            <person name="Pinto D."/>
            <person name="Vollmers J."/>
            <person name="Rivas-Marin E."/>
            <person name="Kohn T."/>
            <person name="Peeters S.H."/>
            <person name="Heuer A."/>
            <person name="Rast P."/>
            <person name="Oberbeckmann S."/>
            <person name="Bunk B."/>
            <person name="Jeske O."/>
            <person name="Meyerdierks A."/>
            <person name="Storesund J.E."/>
            <person name="Kallscheuer N."/>
            <person name="Luecker S."/>
            <person name="Lage O.M."/>
            <person name="Pohl T."/>
            <person name="Merkel B.J."/>
            <person name="Hornburger P."/>
            <person name="Mueller R.-W."/>
            <person name="Bruemmer F."/>
            <person name="Labrenz M."/>
            <person name="Spormann A.M."/>
            <person name="Op Den Camp H."/>
            <person name="Overmann J."/>
            <person name="Amann R."/>
            <person name="Jetten M.S.M."/>
            <person name="Mascher T."/>
            <person name="Medema M.H."/>
            <person name="Devos D.P."/>
            <person name="Kaster A.-K."/>
            <person name="Ovreas L."/>
            <person name="Rohde M."/>
            <person name="Galperin M.Y."/>
            <person name="Jogler C."/>
        </authorList>
    </citation>
    <scope>NUCLEOTIDE SEQUENCE [LARGE SCALE GENOMIC DNA]</scope>
    <source>
        <strain evidence="9 10">Pan14r</strain>
    </source>
</reference>
<dbReference type="OrthoDB" id="9790002at2"/>
<organism evidence="9 10">
    <name type="scientific">Crateriforma conspicua</name>
    <dbReference type="NCBI Taxonomy" id="2527996"/>
    <lineage>
        <taxon>Bacteria</taxon>
        <taxon>Pseudomonadati</taxon>
        <taxon>Planctomycetota</taxon>
        <taxon>Planctomycetia</taxon>
        <taxon>Planctomycetales</taxon>
        <taxon>Planctomycetaceae</taxon>
        <taxon>Crateriforma</taxon>
    </lineage>
</organism>
<dbReference type="GO" id="GO:0006412">
    <property type="term" value="P:translation"/>
    <property type="evidence" value="ECO:0007669"/>
    <property type="project" value="UniProtKB-UniRule"/>
</dbReference>
<evidence type="ECO:0000313" key="9">
    <source>
        <dbReference type="EMBL" id="TWT70084.1"/>
    </source>
</evidence>
<dbReference type="GO" id="GO:0022625">
    <property type="term" value="C:cytosolic large ribosomal subunit"/>
    <property type="evidence" value="ECO:0007669"/>
    <property type="project" value="TreeGrafter"/>
</dbReference>
<dbReference type="Pfam" id="PF14693">
    <property type="entry name" value="Ribosomal_TL5_C"/>
    <property type="match status" value="1"/>
</dbReference>
<evidence type="ECO:0000256" key="3">
    <source>
        <dbReference type="ARBA" id="ARBA00022980"/>
    </source>
</evidence>
<dbReference type="InterPro" id="IPR020930">
    <property type="entry name" value="Ribosomal_uL5_bac-type"/>
</dbReference>
<dbReference type="Gene3D" id="2.40.240.10">
    <property type="entry name" value="Ribosomal Protein L25, Chain P"/>
    <property type="match status" value="1"/>
</dbReference>
<evidence type="ECO:0000256" key="4">
    <source>
        <dbReference type="ARBA" id="ARBA00023274"/>
    </source>
</evidence>
<dbReference type="InterPro" id="IPR037121">
    <property type="entry name" value="Ribosomal_bL25_C"/>
</dbReference>
<keyword evidence="3 5" id="KW-0689">Ribosomal protein</keyword>
<dbReference type="InterPro" id="IPR020056">
    <property type="entry name" value="Rbsml_bL25/Gln-tRNA_synth_N"/>
</dbReference>
<protein>
    <recommendedName>
        <fullName evidence="5">Large ribosomal subunit protein bL25</fullName>
    </recommendedName>
    <alternativeName>
        <fullName evidence="5">General stress protein CTC</fullName>
    </alternativeName>
</protein>
<dbReference type="SUPFAM" id="SSF50715">
    <property type="entry name" value="Ribosomal protein L25-like"/>
    <property type="match status" value="1"/>
</dbReference>
<dbReference type="Pfam" id="PF01386">
    <property type="entry name" value="Ribosomal_L25p"/>
    <property type="match status" value="1"/>
</dbReference>
<proteinExistence type="inferred from homology"/>
<keyword evidence="4 5" id="KW-0687">Ribonucleoprotein</keyword>
<dbReference type="AlphaFoldDB" id="A0A5C5Y4I6"/>
<dbReference type="GO" id="GO:0008097">
    <property type="term" value="F:5S rRNA binding"/>
    <property type="evidence" value="ECO:0007669"/>
    <property type="project" value="InterPro"/>
</dbReference>
<evidence type="ECO:0000256" key="1">
    <source>
        <dbReference type="ARBA" id="ARBA00022730"/>
    </source>
</evidence>
<keyword evidence="1 5" id="KW-0699">rRNA-binding</keyword>
<evidence type="ECO:0000256" key="2">
    <source>
        <dbReference type="ARBA" id="ARBA00022884"/>
    </source>
</evidence>
<evidence type="ECO:0000313" key="10">
    <source>
        <dbReference type="Proteomes" id="UP000317238"/>
    </source>
</evidence>
<dbReference type="CDD" id="cd00495">
    <property type="entry name" value="Ribosomal_L25_TL5_CTC"/>
    <property type="match status" value="1"/>
</dbReference>
<comment type="caution">
    <text evidence="9">The sequence shown here is derived from an EMBL/GenBank/DDBJ whole genome shotgun (WGS) entry which is preliminary data.</text>
</comment>
<evidence type="ECO:0000256" key="5">
    <source>
        <dbReference type="HAMAP-Rule" id="MF_01334"/>
    </source>
</evidence>
<dbReference type="InterPro" id="IPR029751">
    <property type="entry name" value="Ribosomal_L25_dom"/>
</dbReference>
<accession>A0A5C5Y4I6</accession>
<dbReference type="Proteomes" id="UP000317238">
    <property type="component" value="Unassembled WGS sequence"/>
</dbReference>